<feature type="compositionally biased region" description="Acidic residues" evidence="1">
    <location>
        <begin position="223"/>
        <end position="236"/>
    </location>
</feature>
<feature type="compositionally biased region" description="Polar residues" evidence="1">
    <location>
        <begin position="172"/>
        <end position="190"/>
    </location>
</feature>
<keyword evidence="3" id="KW-1185">Reference proteome</keyword>
<dbReference type="AlphaFoldDB" id="A0A8H5GJ72"/>
<proteinExistence type="predicted"/>
<organism evidence="2 3">
    <name type="scientific">Tetrapyrgos nigripes</name>
    <dbReference type="NCBI Taxonomy" id="182062"/>
    <lineage>
        <taxon>Eukaryota</taxon>
        <taxon>Fungi</taxon>
        <taxon>Dikarya</taxon>
        <taxon>Basidiomycota</taxon>
        <taxon>Agaricomycotina</taxon>
        <taxon>Agaricomycetes</taxon>
        <taxon>Agaricomycetidae</taxon>
        <taxon>Agaricales</taxon>
        <taxon>Marasmiineae</taxon>
        <taxon>Marasmiaceae</taxon>
        <taxon>Tetrapyrgos</taxon>
    </lineage>
</organism>
<feature type="compositionally biased region" description="Low complexity" evidence="1">
    <location>
        <begin position="250"/>
        <end position="262"/>
    </location>
</feature>
<feature type="compositionally biased region" description="Low complexity" evidence="1">
    <location>
        <begin position="155"/>
        <end position="171"/>
    </location>
</feature>
<protein>
    <submittedName>
        <fullName evidence="2">Uncharacterized protein</fullName>
    </submittedName>
</protein>
<comment type="caution">
    <text evidence="2">The sequence shown here is derived from an EMBL/GenBank/DDBJ whole genome shotgun (WGS) entry which is preliminary data.</text>
</comment>
<gene>
    <name evidence="2" type="ORF">D9758_003155</name>
</gene>
<feature type="region of interest" description="Disordered" evidence="1">
    <location>
        <begin position="91"/>
        <end position="265"/>
    </location>
</feature>
<evidence type="ECO:0000313" key="3">
    <source>
        <dbReference type="Proteomes" id="UP000559256"/>
    </source>
</evidence>
<dbReference type="Proteomes" id="UP000559256">
    <property type="component" value="Unassembled WGS sequence"/>
</dbReference>
<feature type="region of interest" description="Disordered" evidence="1">
    <location>
        <begin position="277"/>
        <end position="367"/>
    </location>
</feature>
<evidence type="ECO:0000256" key="1">
    <source>
        <dbReference type="SAM" id="MobiDB-lite"/>
    </source>
</evidence>
<name>A0A8H5GJ72_9AGAR</name>
<dbReference type="EMBL" id="JAACJM010000026">
    <property type="protein sequence ID" value="KAF5365774.1"/>
    <property type="molecule type" value="Genomic_DNA"/>
</dbReference>
<feature type="compositionally biased region" description="Low complexity" evidence="1">
    <location>
        <begin position="306"/>
        <end position="318"/>
    </location>
</feature>
<evidence type="ECO:0000313" key="2">
    <source>
        <dbReference type="EMBL" id="KAF5365774.1"/>
    </source>
</evidence>
<feature type="compositionally biased region" description="Low complexity" evidence="1">
    <location>
        <begin position="277"/>
        <end position="288"/>
    </location>
</feature>
<sequence>MSIPTTMPTVYVYPPEEDDEPPFCCFDAAQPLPRDFYDNDDLESFREPAITTTNTVTQRSIADEYDDTRRNCPGDNSVDSDVVEVVKVRKRHAQYDPPPVPPPSSSTSEPALKDSKTLKYRASRAFNSIKNVARARTTKKQSGDSAPVNPEVGEPSSRVPSPSSSRRSSVVISQIFTAQPSLHSRPSSDSFNDDAPHPIHSSTPVVRPISTAEMHNFTSYTDSDYDDDDDDEEEERDPATPRATRHSSELRSSSPSPSTSSRFGRRRFSVLNLFSSASAPALPSNPTTLPNPPIMSRDPSAPLTDSSESSLSGSSGSSIPVTPVDEVPPRLPSSKSKGLRLRGFSFSRKKEGPVSAETPPPPLPQPQVVEVAQISPGDDPDMSFVGEMRLDSLHFDGLSFDVDRF</sequence>
<dbReference type="OrthoDB" id="3066311at2759"/>
<reference evidence="2 3" key="1">
    <citation type="journal article" date="2020" name="ISME J.">
        <title>Uncovering the hidden diversity of litter-decomposition mechanisms in mushroom-forming fungi.</title>
        <authorList>
            <person name="Floudas D."/>
            <person name="Bentzer J."/>
            <person name="Ahren D."/>
            <person name="Johansson T."/>
            <person name="Persson P."/>
            <person name="Tunlid A."/>
        </authorList>
    </citation>
    <scope>NUCLEOTIDE SEQUENCE [LARGE SCALE GENOMIC DNA]</scope>
    <source>
        <strain evidence="2 3">CBS 291.85</strain>
    </source>
</reference>
<accession>A0A8H5GJ72</accession>